<keyword evidence="4" id="KW-1185">Reference proteome</keyword>
<proteinExistence type="predicted"/>
<accession>A0A1X6YNW0</accession>
<dbReference type="AlphaFoldDB" id="A0A1X6YNW0"/>
<dbReference type="Proteomes" id="UP000193207">
    <property type="component" value="Unassembled WGS sequence"/>
</dbReference>
<evidence type="ECO:0000313" key="3">
    <source>
        <dbReference type="EMBL" id="SLN26553.1"/>
    </source>
</evidence>
<organism evidence="3 4">
    <name type="scientific">Roseovarius halotolerans</name>
    <dbReference type="NCBI Taxonomy" id="505353"/>
    <lineage>
        <taxon>Bacteria</taxon>
        <taxon>Pseudomonadati</taxon>
        <taxon>Pseudomonadota</taxon>
        <taxon>Alphaproteobacteria</taxon>
        <taxon>Rhodobacterales</taxon>
        <taxon>Roseobacteraceae</taxon>
        <taxon>Roseovarius</taxon>
    </lineage>
</organism>
<dbReference type="InterPro" id="IPR018637">
    <property type="entry name" value="DUF2059"/>
</dbReference>
<evidence type="ECO:0000256" key="1">
    <source>
        <dbReference type="SAM" id="SignalP"/>
    </source>
</evidence>
<protein>
    <recommendedName>
        <fullName evidence="2">DUF2059 domain-containing protein</fullName>
    </recommendedName>
</protein>
<reference evidence="3 4" key="1">
    <citation type="submission" date="2017-03" db="EMBL/GenBank/DDBJ databases">
        <authorList>
            <person name="Afonso C.L."/>
            <person name="Miller P.J."/>
            <person name="Scott M.A."/>
            <person name="Spackman E."/>
            <person name="Goraichik I."/>
            <person name="Dimitrov K.M."/>
            <person name="Suarez D.L."/>
            <person name="Swayne D.E."/>
        </authorList>
    </citation>
    <scope>NUCLEOTIDE SEQUENCE [LARGE SCALE GENOMIC DNA]</scope>
    <source>
        <strain evidence="3 4">CECT 8110</strain>
    </source>
</reference>
<dbReference type="OrthoDB" id="7841298at2"/>
<sequence length="277" mass="30565">MIGRMLAGLVLALGMMSQAWAQQGAERGAQIDALIAALRIGDTVALMREEGLVFGREIGSDMLADGESDGWPAVVSRIYDTEKMQALVAQGLGEALDEADPAPMIAFFASPRGQEIIALELAARRAFLDPVVEEGARERLEMRRDEDDPLLGHVDRLIEDSDLIERNVSGALNANLMFYKGLVDGGALEMSQDEILDDVWSQEEAVREDAQGWLQSFLMMAYDPLSGSDLEAYAAFYRSAEGRALNRATFTAFDRMYEEISYLLGRAVAERMQSERL</sequence>
<dbReference type="EMBL" id="FWFU01000001">
    <property type="protein sequence ID" value="SLN26553.1"/>
    <property type="molecule type" value="Genomic_DNA"/>
</dbReference>
<dbReference type="Pfam" id="PF09832">
    <property type="entry name" value="DUF2059"/>
    <property type="match status" value="1"/>
</dbReference>
<evidence type="ECO:0000313" key="4">
    <source>
        <dbReference type="Proteomes" id="UP000193207"/>
    </source>
</evidence>
<feature type="chain" id="PRO_5012032965" description="DUF2059 domain-containing protein" evidence="1">
    <location>
        <begin position="22"/>
        <end position="277"/>
    </location>
</feature>
<name>A0A1X6YNW0_9RHOB</name>
<evidence type="ECO:0000259" key="2">
    <source>
        <dbReference type="Pfam" id="PF09832"/>
    </source>
</evidence>
<gene>
    <name evidence="3" type="ORF">ROH8110_01235</name>
</gene>
<feature type="domain" description="DUF2059" evidence="2">
    <location>
        <begin position="82"/>
        <end position="138"/>
    </location>
</feature>
<keyword evidence="1" id="KW-0732">Signal</keyword>
<feature type="signal peptide" evidence="1">
    <location>
        <begin position="1"/>
        <end position="21"/>
    </location>
</feature>